<sequence>MIYDMRVYTAHPGKEQALSKRFVQHVLPIFERLGIAVVSIFETRVPAPKLIYITRFTDEATREKAWNAFKTDADWLAVKAASEMDGPLLAQQEIHAMNAVDHG</sequence>
<gene>
    <name evidence="2" type="ORF">FHY56_14950</name>
</gene>
<accession>A0A502BMV8</accession>
<dbReference type="Proteomes" id="UP000315388">
    <property type="component" value="Unassembled WGS sequence"/>
</dbReference>
<dbReference type="RefSeq" id="WP_140905958.1">
    <property type="nucleotide sequence ID" value="NZ_JBHTMD010000011.1"/>
</dbReference>
<evidence type="ECO:0000313" key="3">
    <source>
        <dbReference type="Proteomes" id="UP000315388"/>
    </source>
</evidence>
<feature type="domain" description="NIPSNAP" evidence="1">
    <location>
        <begin position="3"/>
        <end position="93"/>
    </location>
</feature>
<dbReference type="EMBL" id="VEWJ01000012">
    <property type="protein sequence ID" value="TPF74403.1"/>
    <property type="molecule type" value="Genomic_DNA"/>
</dbReference>
<dbReference type="Gene3D" id="3.30.70.100">
    <property type="match status" value="1"/>
</dbReference>
<keyword evidence="3" id="KW-1185">Reference proteome</keyword>
<proteinExistence type="predicted"/>
<dbReference type="OrthoDB" id="9812037at2"/>
<dbReference type="SUPFAM" id="SSF54909">
    <property type="entry name" value="Dimeric alpha+beta barrel"/>
    <property type="match status" value="1"/>
</dbReference>
<evidence type="ECO:0000259" key="1">
    <source>
        <dbReference type="Pfam" id="PF07978"/>
    </source>
</evidence>
<evidence type="ECO:0000313" key="2">
    <source>
        <dbReference type="EMBL" id="TPF74403.1"/>
    </source>
</evidence>
<dbReference type="InterPro" id="IPR012577">
    <property type="entry name" value="NIPSNAP"/>
</dbReference>
<comment type="caution">
    <text evidence="2">The sequence shown here is derived from an EMBL/GenBank/DDBJ whole genome shotgun (WGS) entry which is preliminary data.</text>
</comment>
<reference evidence="2 3" key="1">
    <citation type="journal article" date="2003" name="Int. J. Syst. Evol. Microbiol.">
        <title>Towards a standardized format for the description of a novel species (of an established genus): Ochrobactrum gallinifaecis sp. nov.</title>
        <authorList>
            <person name="Kampfer P."/>
            <person name="Buczolits S."/>
            <person name="Albrecht A."/>
            <person name="Busse H.J."/>
            <person name="Stackebrandt E."/>
        </authorList>
    </citation>
    <scope>NUCLEOTIDE SEQUENCE [LARGE SCALE GENOMIC DNA]</scope>
    <source>
        <strain evidence="2 3">ISO 196</strain>
    </source>
</reference>
<dbReference type="Pfam" id="PF07978">
    <property type="entry name" value="NIPSNAP"/>
    <property type="match status" value="1"/>
</dbReference>
<dbReference type="AlphaFoldDB" id="A0A502BMV8"/>
<protein>
    <submittedName>
        <fullName evidence="2">NIPSNAP family protein</fullName>
    </submittedName>
</protein>
<name>A0A502BMV8_9HYPH</name>
<dbReference type="InterPro" id="IPR011008">
    <property type="entry name" value="Dimeric_a/b-barrel"/>
</dbReference>
<organism evidence="2 3">
    <name type="scientific">Brucella gallinifaecis</name>
    <dbReference type="NCBI Taxonomy" id="215590"/>
    <lineage>
        <taxon>Bacteria</taxon>
        <taxon>Pseudomonadati</taxon>
        <taxon>Pseudomonadota</taxon>
        <taxon>Alphaproteobacteria</taxon>
        <taxon>Hyphomicrobiales</taxon>
        <taxon>Brucellaceae</taxon>
        <taxon>Brucella/Ochrobactrum group</taxon>
        <taxon>Brucella</taxon>
    </lineage>
</organism>